<comment type="similarity">
    <text evidence="6">Belongs to the UPF0758 family.</text>
</comment>
<organism evidence="8 9">
    <name type="scientific">Sphingobacterium lactis</name>
    <dbReference type="NCBI Taxonomy" id="797291"/>
    <lineage>
        <taxon>Bacteria</taxon>
        <taxon>Pseudomonadati</taxon>
        <taxon>Bacteroidota</taxon>
        <taxon>Sphingobacteriia</taxon>
        <taxon>Sphingobacteriales</taxon>
        <taxon>Sphingobacteriaceae</taxon>
        <taxon>Sphingobacterium</taxon>
    </lineage>
</organism>
<gene>
    <name evidence="8" type="ORF">SAMN05421877_112110</name>
</gene>
<evidence type="ECO:0000256" key="6">
    <source>
        <dbReference type="RuleBase" id="RU003797"/>
    </source>
</evidence>
<keyword evidence="4" id="KW-0862">Zinc</keyword>
<dbReference type="InterPro" id="IPR037518">
    <property type="entry name" value="MPN"/>
</dbReference>
<dbReference type="GO" id="GO:0008237">
    <property type="term" value="F:metallopeptidase activity"/>
    <property type="evidence" value="ECO:0007669"/>
    <property type="project" value="UniProtKB-KW"/>
</dbReference>
<dbReference type="CDD" id="cd08071">
    <property type="entry name" value="MPN_DUF2466"/>
    <property type="match status" value="1"/>
</dbReference>
<dbReference type="RefSeq" id="WP_103907507.1">
    <property type="nucleotide sequence ID" value="NZ_CP049246.1"/>
</dbReference>
<evidence type="ECO:0000313" key="8">
    <source>
        <dbReference type="EMBL" id="SEG66422.1"/>
    </source>
</evidence>
<feature type="domain" description="MPN" evidence="7">
    <location>
        <begin position="106"/>
        <end position="228"/>
    </location>
</feature>
<dbReference type="InterPro" id="IPR001405">
    <property type="entry name" value="UPF0758"/>
</dbReference>
<keyword evidence="3" id="KW-0378">Hydrolase</keyword>
<dbReference type="PANTHER" id="PTHR30471">
    <property type="entry name" value="DNA REPAIR PROTEIN RADC"/>
    <property type="match status" value="1"/>
</dbReference>
<evidence type="ECO:0000256" key="4">
    <source>
        <dbReference type="ARBA" id="ARBA00022833"/>
    </source>
</evidence>
<reference evidence="9" key="1">
    <citation type="submission" date="2016-10" db="EMBL/GenBank/DDBJ databases">
        <authorList>
            <person name="Varghese N."/>
            <person name="Submissions S."/>
        </authorList>
    </citation>
    <scope>NUCLEOTIDE SEQUENCE [LARGE SCALE GENOMIC DNA]</scope>
    <source>
        <strain evidence="9">DSM 22361</strain>
    </source>
</reference>
<evidence type="ECO:0000256" key="1">
    <source>
        <dbReference type="ARBA" id="ARBA00022670"/>
    </source>
</evidence>
<dbReference type="Gene3D" id="3.40.140.10">
    <property type="entry name" value="Cytidine Deaminase, domain 2"/>
    <property type="match status" value="1"/>
</dbReference>
<name>A0A1H6C0J2_9SPHI</name>
<evidence type="ECO:0000313" key="9">
    <source>
        <dbReference type="Proteomes" id="UP000236731"/>
    </source>
</evidence>
<keyword evidence="2" id="KW-0479">Metal-binding</keyword>
<dbReference type="Proteomes" id="UP000236731">
    <property type="component" value="Unassembled WGS sequence"/>
</dbReference>
<dbReference type="InterPro" id="IPR046778">
    <property type="entry name" value="UPF0758_N"/>
</dbReference>
<dbReference type="GO" id="GO:0046872">
    <property type="term" value="F:metal ion binding"/>
    <property type="evidence" value="ECO:0007669"/>
    <property type="project" value="UniProtKB-KW"/>
</dbReference>
<evidence type="ECO:0000256" key="2">
    <source>
        <dbReference type="ARBA" id="ARBA00022723"/>
    </source>
</evidence>
<dbReference type="PANTHER" id="PTHR30471:SF3">
    <property type="entry name" value="UPF0758 PROTEIN YEES-RELATED"/>
    <property type="match status" value="1"/>
</dbReference>
<keyword evidence="9" id="KW-1185">Reference proteome</keyword>
<dbReference type="Pfam" id="PF04002">
    <property type="entry name" value="RadC"/>
    <property type="match status" value="1"/>
</dbReference>
<evidence type="ECO:0000259" key="7">
    <source>
        <dbReference type="PROSITE" id="PS50249"/>
    </source>
</evidence>
<sequence>MSHQIIREWSLSDRPREKLLEQGRRALTDAELLAILIGSGTNKETAVDLCRRILASVEYDLFRLSRLEVSELMEFKGIGSAKAITIVAALELGRRRQETDAAERAQLNSSSKAYQFLRYKLQDLGHEEFWVVYLNTGCKVLQTQFIGKGGADFTPVDVRMILKAALLCNATSLILFHNHPAGTLKPSEADKKITKKIKSAAEFMELKVHDHIIISDTGYFSFRDEDLL</sequence>
<protein>
    <submittedName>
        <fullName evidence="8">DNA repair protein RadC</fullName>
    </submittedName>
</protein>
<proteinExistence type="inferred from homology"/>
<dbReference type="Pfam" id="PF20582">
    <property type="entry name" value="UPF0758_N"/>
    <property type="match status" value="1"/>
</dbReference>
<dbReference type="OrthoDB" id="9804482at2"/>
<dbReference type="NCBIfam" id="NF000642">
    <property type="entry name" value="PRK00024.1"/>
    <property type="match status" value="1"/>
</dbReference>
<dbReference type="EMBL" id="FNUT01000012">
    <property type="protein sequence ID" value="SEG66422.1"/>
    <property type="molecule type" value="Genomic_DNA"/>
</dbReference>
<evidence type="ECO:0000256" key="5">
    <source>
        <dbReference type="ARBA" id="ARBA00023049"/>
    </source>
</evidence>
<keyword evidence="1" id="KW-0645">Protease</keyword>
<keyword evidence="5" id="KW-0482">Metalloprotease</keyword>
<dbReference type="InterPro" id="IPR025657">
    <property type="entry name" value="RadC_JAB"/>
</dbReference>
<evidence type="ECO:0000256" key="3">
    <source>
        <dbReference type="ARBA" id="ARBA00022801"/>
    </source>
</evidence>
<dbReference type="AlphaFoldDB" id="A0A1H6C0J2"/>
<dbReference type="PROSITE" id="PS50249">
    <property type="entry name" value="MPN"/>
    <property type="match status" value="1"/>
</dbReference>
<accession>A0A1H6C0J2</accession>
<dbReference type="GO" id="GO:0006508">
    <property type="term" value="P:proteolysis"/>
    <property type="evidence" value="ECO:0007669"/>
    <property type="project" value="UniProtKB-KW"/>
</dbReference>
<dbReference type="NCBIfam" id="TIGR00608">
    <property type="entry name" value="radc"/>
    <property type="match status" value="1"/>
</dbReference>